<keyword evidence="7 12" id="KW-0735">Signal-anchor</keyword>
<dbReference type="InterPro" id="IPR004911">
    <property type="entry name" value="Interferon-induced_GILT"/>
</dbReference>
<organism evidence="14 15">
    <name type="scientific">Sorghum bicolor</name>
    <name type="common">Sorghum</name>
    <name type="synonym">Sorghum vulgare</name>
    <dbReference type="NCBI Taxonomy" id="4558"/>
    <lineage>
        <taxon>Eukaryota</taxon>
        <taxon>Viridiplantae</taxon>
        <taxon>Streptophyta</taxon>
        <taxon>Embryophyta</taxon>
        <taxon>Tracheophyta</taxon>
        <taxon>Spermatophyta</taxon>
        <taxon>Magnoliopsida</taxon>
        <taxon>Liliopsida</taxon>
        <taxon>Poales</taxon>
        <taxon>Poaceae</taxon>
        <taxon>PACMAD clade</taxon>
        <taxon>Panicoideae</taxon>
        <taxon>Andropogonodae</taxon>
        <taxon>Andropogoneae</taxon>
        <taxon>Sorghinae</taxon>
        <taxon>Sorghum</taxon>
    </lineage>
</organism>
<dbReference type="ExpressionAtlas" id="A0A1W0W064">
    <property type="expression patterns" value="baseline"/>
</dbReference>
<sequence>MAPNPKPQPPLRLLPLVLLCLSPACAAGRVPVSVYYETLCPFCSAFVVNDLSRVFRNGISSIADLRLVPFGNGRVSADGTITCQHGEEECQLNAIEACVIRIWPDAEQHFPFIQCVEHLALTRKWDAWQACFQETGLPYQPAIDCYNSGYGRQLVLQYAAETNALQPPHQFVPWVVVNGKPLGDDYMNFEAYICSAYDGKLPEACKGKHLAIAQETKASRGDKIWYNNVPHPKLVEYKKDQNWVRKSGNYFVFPGGGTQFKNGVTAYIRFIEQILPNIQWGIHTRTVLDVGCGVASFGGYLLDRNVITMSFAPKDEHEAQIQFALERGIPAFLAVIGTQKLPFPDNSFDVIHCARCRVHWYADGGKPLLELNRILRPGGYYIWSATPVYRKDPRDIDDWNAVVALTKSICWRTVVRSRDINKIGVVIYQKPTSNSCYIERKNNEPPLCSESDRSRFPWYKPLDSCLFPSVPSSGGGNSWPIPWPERLNMKHSTTSNNSSIQFPQEKIDSDTNYWKGLVSEVYLNEFAVNWSSVRNVMDMNAGFGGFAASIIDRPLWVMNVVPVDQPDTLHIIFNRGLIGVYHDWCESFNTYPRTYDLLHMSHLLGPLTKRCHIIEIAAEIDRILRPGRWFVLQDTIDVIRKMDPVLRSLHYKTQIVKHQFLLATKGFWRPGSTDSKS</sequence>
<evidence type="ECO:0000256" key="5">
    <source>
        <dbReference type="ARBA" id="ARBA00022679"/>
    </source>
</evidence>
<comment type="similarity">
    <text evidence="2">Belongs to the GILT family.</text>
</comment>
<evidence type="ECO:0000256" key="1">
    <source>
        <dbReference type="ARBA" id="ARBA00004606"/>
    </source>
</evidence>
<comment type="subcellular location">
    <subcellularLocation>
        <location evidence="11">Endomembrane system</location>
        <topology evidence="11">Single-pass membrane protein</topology>
    </subcellularLocation>
    <subcellularLocation>
        <location evidence="1 12">Membrane</location>
        <topology evidence="1 12">Single-pass type II membrane protein</topology>
    </subcellularLocation>
</comment>
<evidence type="ECO:0000256" key="6">
    <source>
        <dbReference type="ARBA" id="ARBA00022692"/>
    </source>
</evidence>
<dbReference type="GO" id="GO:0005737">
    <property type="term" value="C:cytoplasm"/>
    <property type="evidence" value="ECO:0000318"/>
    <property type="project" value="GO_Central"/>
</dbReference>
<reference evidence="14" key="2">
    <citation type="submission" date="2017-02" db="EMBL/GenBank/DDBJ databases">
        <title>WGS assembly of Sorghum bicolor.</title>
        <authorList>
            <person name="Paterson A."/>
            <person name="Mullet J."/>
            <person name="Bowers J."/>
            <person name="Bruggmann R."/>
            <person name="Dubchak I."/>
            <person name="Grimwood J."/>
            <person name="Gundlach H."/>
            <person name="Haberer G."/>
            <person name="Hellsten U."/>
            <person name="Mitros T."/>
            <person name="Poliakov A."/>
            <person name="Schmutz J."/>
            <person name="Spannagl M."/>
            <person name="Tang H."/>
            <person name="Wang X."/>
            <person name="Wicker T."/>
            <person name="Bharti A."/>
            <person name="Chapman J."/>
            <person name="Feltus F."/>
            <person name="Gowik U."/>
            <person name="Grigoriev I."/>
            <person name="Lyons E."/>
            <person name="Maher C."/>
            <person name="Martis M."/>
            <person name="Narechania A."/>
            <person name="Otillar R."/>
            <person name="Penning B."/>
            <person name="Salamov A."/>
            <person name="Wang Y."/>
            <person name="Zhang L."/>
            <person name="Carpita N."/>
            <person name="Freeling M."/>
            <person name="Gingle A."/>
            <person name="Hash C."/>
            <person name="Keller B."/>
            <person name="Klein P."/>
            <person name="Kresovich S."/>
            <person name="Mccann M."/>
            <person name="Ming R."/>
            <person name="Peterson D."/>
            <person name="Rahman M."/>
            <person name="Ware D."/>
            <person name="Westhoff P."/>
            <person name="Mayer K."/>
            <person name="Messing J."/>
            <person name="Sims D."/>
            <person name="Jenkins J."/>
            <person name="Shu S."/>
            <person name="Rokhsar D."/>
        </authorList>
    </citation>
    <scope>NUCLEOTIDE SEQUENCE</scope>
</reference>
<protein>
    <recommendedName>
        <fullName evidence="12">Methyltransferase</fullName>
        <ecNumber evidence="12">2.1.1.-</ecNumber>
    </recommendedName>
</protein>
<evidence type="ECO:0000256" key="10">
    <source>
        <dbReference type="ARBA" id="ARBA00023180"/>
    </source>
</evidence>
<keyword evidence="10 12" id="KW-0325">Glycoprotein</keyword>
<dbReference type="CDD" id="cd02440">
    <property type="entry name" value="AdoMet_MTases"/>
    <property type="match status" value="1"/>
</dbReference>
<dbReference type="GO" id="GO:0012505">
    <property type="term" value="C:endomembrane system"/>
    <property type="evidence" value="ECO:0007669"/>
    <property type="project" value="UniProtKB-SubCell"/>
</dbReference>
<evidence type="ECO:0000256" key="8">
    <source>
        <dbReference type="ARBA" id="ARBA00022989"/>
    </source>
</evidence>
<dbReference type="EMBL" id="CM000762">
    <property type="protein sequence ID" value="OQU87776.1"/>
    <property type="molecule type" value="Genomic_DNA"/>
</dbReference>
<dbReference type="Pfam" id="PF03227">
    <property type="entry name" value="GILT"/>
    <property type="match status" value="1"/>
</dbReference>
<keyword evidence="9" id="KW-0472">Membrane</keyword>
<comment type="similarity">
    <text evidence="3 12">Belongs to the methyltransferase superfamily.</text>
</comment>
<keyword evidence="4 12" id="KW-0489">Methyltransferase</keyword>
<evidence type="ECO:0000313" key="14">
    <source>
        <dbReference type="EMBL" id="OQU87776.1"/>
    </source>
</evidence>
<dbReference type="GO" id="GO:0032259">
    <property type="term" value="P:methylation"/>
    <property type="evidence" value="ECO:0007669"/>
    <property type="project" value="UniProtKB-KW"/>
</dbReference>
<reference evidence="14" key="1">
    <citation type="journal article" date="2009" name="Nature">
        <title>The Sorghum bicolor genome and the diversification of grasses.</title>
        <authorList>
            <person name="Paterson A.H."/>
            <person name="Bowers J.E."/>
            <person name="Bruggmann R."/>
            <person name="Dubchak I."/>
            <person name="Grimwood J."/>
            <person name="Gundlach H."/>
            <person name="Haberer G."/>
            <person name="Hellsten U."/>
            <person name="Mitros T."/>
            <person name="Poliakov A."/>
            <person name="Schmutz J."/>
            <person name="Spannagl M."/>
            <person name="Tang H."/>
            <person name="Wang X."/>
            <person name="Wicker T."/>
            <person name="Bharti A.K."/>
            <person name="Chapman J."/>
            <person name="Feltus F.A."/>
            <person name="Gowik U."/>
            <person name="Grigoriev I.V."/>
            <person name="Lyons E."/>
            <person name="Maher C.A."/>
            <person name="Martis M."/>
            <person name="Narechania A."/>
            <person name="Otillar R.P."/>
            <person name="Penning B.W."/>
            <person name="Salamov A.A."/>
            <person name="Wang Y."/>
            <person name="Zhang L."/>
            <person name="Carpita N.C."/>
            <person name="Freeling M."/>
            <person name="Gingle A.R."/>
            <person name="Hash C.T."/>
            <person name="Keller B."/>
            <person name="Klein P."/>
            <person name="Kresovich S."/>
            <person name="McCann M.C."/>
            <person name="Ming R."/>
            <person name="Peterson D.G."/>
            <person name="Mehboob-ur-Rahman"/>
            <person name="Ware D."/>
            <person name="Westhoff P."/>
            <person name="Mayer K.F."/>
            <person name="Messing J."/>
            <person name="Rokhsar D.S."/>
        </authorList>
    </citation>
    <scope>NUCLEOTIDE SEQUENCE [LARGE SCALE GENOMIC DNA]</scope>
</reference>
<dbReference type="FunFam" id="3.40.50.150:FF:000084">
    <property type="entry name" value="probable methyltransferase PMT23"/>
    <property type="match status" value="1"/>
</dbReference>
<dbReference type="InterPro" id="IPR004159">
    <property type="entry name" value="Put_SAM_MeTrfase"/>
</dbReference>
<evidence type="ECO:0000256" key="12">
    <source>
        <dbReference type="RuleBase" id="RU366043"/>
    </source>
</evidence>
<evidence type="ECO:0000256" key="2">
    <source>
        <dbReference type="ARBA" id="ARBA00005679"/>
    </source>
</evidence>
<dbReference type="InterPro" id="IPR029063">
    <property type="entry name" value="SAM-dependent_MTases_sf"/>
</dbReference>
<evidence type="ECO:0000313" key="15">
    <source>
        <dbReference type="Proteomes" id="UP000000768"/>
    </source>
</evidence>
<evidence type="ECO:0000256" key="9">
    <source>
        <dbReference type="ARBA" id="ARBA00023136"/>
    </source>
</evidence>
<dbReference type="Proteomes" id="UP000000768">
    <property type="component" value="Chromosome 3"/>
</dbReference>
<evidence type="ECO:0000256" key="13">
    <source>
        <dbReference type="SAM" id="SignalP"/>
    </source>
</evidence>
<evidence type="ECO:0000256" key="7">
    <source>
        <dbReference type="ARBA" id="ARBA00022968"/>
    </source>
</evidence>
<proteinExistence type="inferred from homology"/>
<dbReference type="PANTHER" id="PTHR10108">
    <property type="entry name" value="SAM-DEPENDENT METHYLTRANSFERASE"/>
    <property type="match status" value="1"/>
</dbReference>
<dbReference type="GO" id="GO:0016020">
    <property type="term" value="C:membrane"/>
    <property type="evidence" value="ECO:0007669"/>
    <property type="project" value="UniProtKB-SubCell"/>
</dbReference>
<evidence type="ECO:0000256" key="3">
    <source>
        <dbReference type="ARBA" id="ARBA00008361"/>
    </source>
</evidence>
<dbReference type="Gene3D" id="3.40.50.150">
    <property type="entry name" value="Vaccinia Virus protein VP39"/>
    <property type="match status" value="1"/>
</dbReference>
<dbReference type="Gramene" id="OQU87776">
    <property type="protein sequence ID" value="OQU87776"/>
    <property type="gene ID" value="SORBI_3003G342500"/>
</dbReference>
<dbReference type="Pfam" id="PF03141">
    <property type="entry name" value="Methyltransf_29"/>
    <property type="match status" value="1"/>
</dbReference>
<evidence type="ECO:0000256" key="11">
    <source>
        <dbReference type="ARBA" id="ARBA00037847"/>
    </source>
</evidence>
<feature type="chain" id="PRO_5012144855" description="Methyltransferase" evidence="13">
    <location>
        <begin position="28"/>
        <end position="677"/>
    </location>
</feature>
<dbReference type="PANTHER" id="PTHR10108:SF1101">
    <property type="entry name" value="METHYLTRANSFERASE"/>
    <property type="match status" value="1"/>
</dbReference>
<gene>
    <name evidence="14" type="ORF">SORBI_3003G342500</name>
</gene>
<dbReference type="InParanoid" id="A0A1W0W064"/>
<dbReference type="EC" id="2.1.1.-" evidence="12"/>
<keyword evidence="5 12" id="KW-0808">Transferase</keyword>
<dbReference type="GO" id="GO:0016671">
    <property type="term" value="F:oxidoreductase activity, acting on a sulfur group of donors, disulfide as acceptor"/>
    <property type="evidence" value="ECO:0007669"/>
    <property type="project" value="InterPro"/>
</dbReference>
<feature type="signal peptide" evidence="13">
    <location>
        <begin position="1"/>
        <end position="27"/>
    </location>
</feature>
<keyword evidence="15" id="KW-1185">Reference proteome</keyword>
<name>A0A1W0W064_SORBI</name>
<dbReference type="FunCoup" id="A0A1W0W064">
    <property type="interactions" value="1603"/>
</dbReference>
<dbReference type="AlphaFoldDB" id="A0A1W0W064"/>
<keyword evidence="6" id="KW-0812">Transmembrane</keyword>
<accession>A0A1W0W064</accession>
<dbReference type="SUPFAM" id="SSF53335">
    <property type="entry name" value="S-adenosyl-L-methionine-dependent methyltransferases"/>
    <property type="match status" value="2"/>
</dbReference>
<keyword evidence="8" id="KW-1133">Transmembrane helix</keyword>
<dbReference type="GO" id="GO:0008168">
    <property type="term" value="F:methyltransferase activity"/>
    <property type="evidence" value="ECO:0007669"/>
    <property type="project" value="UniProtKB-UniRule"/>
</dbReference>
<keyword evidence="13" id="KW-0732">Signal</keyword>
<evidence type="ECO:0000256" key="4">
    <source>
        <dbReference type="ARBA" id="ARBA00022603"/>
    </source>
</evidence>